<dbReference type="PANTHER" id="PTHR43433:SF5">
    <property type="entry name" value="AB HYDROLASE-1 DOMAIN-CONTAINING PROTEIN"/>
    <property type="match status" value="1"/>
</dbReference>
<dbReference type="STRING" id="68231.AQJ30_08750"/>
<dbReference type="Gene3D" id="3.40.50.1820">
    <property type="entry name" value="alpha/beta hydrolase"/>
    <property type="match status" value="1"/>
</dbReference>
<evidence type="ECO:0000313" key="2">
    <source>
        <dbReference type="EMBL" id="KUN39746.1"/>
    </source>
</evidence>
<evidence type="ECO:0000259" key="1">
    <source>
        <dbReference type="Pfam" id="PF12697"/>
    </source>
</evidence>
<comment type="caution">
    <text evidence="2">The sequence shown here is derived from an EMBL/GenBank/DDBJ whole genome shotgun (WGS) entry which is preliminary data.</text>
</comment>
<dbReference type="SUPFAM" id="SSF53474">
    <property type="entry name" value="alpha/beta-Hydrolases"/>
    <property type="match status" value="1"/>
</dbReference>
<name>A0A117QPK6_9ACTN</name>
<proteinExistence type="predicted"/>
<dbReference type="Proteomes" id="UP000053271">
    <property type="component" value="Unassembled WGS sequence"/>
</dbReference>
<accession>A0A117QPK6</accession>
<protein>
    <recommendedName>
        <fullName evidence="1">AB hydrolase-1 domain-containing protein</fullName>
    </recommendedName>
</protein>
<organism evidence="2 3">
    <name type="scientific">Streptomyces longwoodensis</name>
    <dbReference type="NCBI Taxonomy" id="68231"/>
    <lineage>
        <taxon>Bacteria</taxon>
        <taxon>Bacillati</taxon>
        <taxon>Actinomycetota</taxon>
        <taxon>Actinomycetes</taxon>
        <taxon>Kitasatosporales</taxon>
        <taxon>Streptomycetaceae</taxon>
        <taxon>Streptomyces</taxon>
    </lineage>
</organism>
<dbReference type="Pfam" id="PF12697">
    <property type="entry name" value="Abhydrolase_6"/>
    <property type="match status" value="1"/>
</dbReference>
<dbReference type="InterPro" id="IPR050471">
    <property type="entry name" value="AB_hydrolase"/>
</dbReference>
<dbReference type="InterPro" id="IPR029058">
    <property type="entry name" value="AB_hydrolase_fold"/>
</dbReference>
<sequence length="254" mass="26390">MTQHGQTLLYVTHDRAGTSAVRSMGTAELGAGGVPVVLVPGLGAPGYLLRTLERCARSGPARLLDVPGHRDPAGRVCGDTLGALAHTVARWLTDVPGGPVVLAGHSTGAQVALHAAALRPGRVRALVLMAPTFPPRLRRMGPLVGAAFHTAVQESPGVVPAVLPSYLAAGPRRLLACTRSAQADAPEEVLHRVTCPVTVVGAEHDVLSPPGWVRYLAGRATRGRAVVVRGAHAFPHRYPDATAEVLNGVRNAPV</sequence>
<dbReference type="InterPro" id="IPR000073">
    <property type="entry name" value="AB_hydrolase_1"/>
</dbReference>
<dbReference type="GeneID" id="91424692"/>
<feature type="domain" description="AB hydrolase-1" evidence="1">
    <location>
        <begin position="36"/>
        <end position="245"/>
    </location>
</feature>
<dbReference type="AlphaFoldDB" id="A0A117QPK6"/>
<dbReference type="EMBL" id="LMWS01000010">
    <property type="protein sequence ID" value="KUN39746.1"/>
    <property type="molecule type" value="Genomic_DNA"/>
</dbReference>
<dbReference type="GO" id="GO:0003824">
    <property type="term" value="F:catalytic activity"/>
    <property type="evidence" value="ECO:0007669"/>
    <property type="project" value="UniProtKB-ARBA"/>
</dbReference>
<keyword evidence="3" id="KW-1185">Reference proteome</keyword>
<gene>
    <name evidence="2" type="ORF">AQJ30_08750</name>
</gene>
<dbReference type="RefSeq" id="WP_067230688.1">
    <property type="nucleotide sequence ID" value="NZ_KQ948550.1"/>
</dbReference>
<dbReference type="PANTHER" id="PTHR43433">
    <property type="entry name" value="HYDROLASE, ALPHA/BETA FOLD FAMILY PROTEIN"/>
    <property type="match status" value="1"/>
</dbReference>
<reference evidence="2 3" key="1">
    <citation type="submission" date="2015-10" db="EMBL/GenBank/DDBJ databases">
        <title>Draft genome sequence of Streptomyces longwoodensis DSM 41677, type strain for the species Streptomyces longwoodensis.</title>
        <authorList>
            <person name="Ruckert C."/>
            <person name="Winkler A."/>
            <person name="Kalinowski J."/>
            <person name="Kampfer P."/>
            <person name="Glaeser S."/>
        </authorList>
    </citation>
    <scope>NUCLEOTIDE SEQUENCE [LARGE SCALE GENOMIC DNA]</scope>
    <source>
        <strain evidence="2 3">DSM 41677</strain>
    </source>
</reference>
<evidence type="ECO:0000313" key="3">
    <source>
        <dbReference type="Proteomes" id="UP000053271"/>
    </source>
</evidence>